<dbReference type="Pfam" id="PF06985">
    <property type="entry name" value="HET"/>
    <property type="match status" value="1"/>
</dbReference>
<comment type="caution">
    <text evidence="2">The sequence shown here is derived from an EMBL/GenBank/DDBJ whole genome shotgun (WGS) entry which is preliminary data.</text>
</comment>
<dbReference type="AlphaFoldDB" id="A0AAN7BPG1"/>
<organism evidence="2 3">
    <name type="scientific">Podospora fimiseda</name>
    <dbReference type="NCBI Taxonomy" id="252190"/>
    <lineage>
        <taxon>Eukaryota</taxon>
        <taxon>Fungi</taxon>
        <taxon>Dikarya</taxon>
        <taxon>Ascomycota</taxon>
        <taxon>Pezizomycotina</taxon>
        <taxon>Sordariomycetes</taxon>
        <taxon>Sordariomycetidae</taxon>
        <taxon>Sordariales</taxon>
        <taxon>Podosporaceae</taxon>
        <taxon>Podospora</taxon>
    </lineage>
</organism>
<dbReference type="PANTHER" id="PTHR24148:SF64">
    <property type="entry name" value="HETEROKARYON INCOMPATIBILITY DOMAIN-CONTAINING PROTEIN"/>
    <property type="match status" value="1"/>
</dbReference>
<dbReference type="EMBL" id="MU865343">
    <property type="protein sequence ID" value="KAK4226703.1"/>
    <property type="molecule type" value="Genomic_DNA"/>
</dbReference>
<evidence type="ECO:0000313" key="3">
    <source>
        <dbReference type="Proteomes" id="UP001301958"/>
    </source>
</evidence>
<feature type="domain" description="Heterokaryon incompatibility" evidence="1">
    <location>
        <begin position="3"/>
        <end position="113"/>
    </location>
</feature>
<protein>
    <recommendedName>
        <fullName evidence="1">Heterokaryon incompatibility domain-containing protein</fullName>
    </recommendedName>
</protein>
<dbReference type="Proteomes" id="UP001301958">
    <property type="component" value="Unassembled WGS sequence"/>
</dbReference>
<reference evidence="2" key="1">
    <citation type="journal article" date="2023" name="Mol. Phylogenet. Evol.">
        <title>Genome-scale phylogeny and comparative genomics of the fungal order Sordariales.</title>
        <authorList>
            <person name="Hensen N."/>
            <person name="Bonometti L."/>
            <person name="Westerberg I."/>
            <person name="Brannstrom I.O."/>
            <person name="Guillou S."/>
            <person name="Cros-Aarteil S."/>
            <person name="Calhoun S."/>
            <person name="Haridas S."/>
            <person name="Kuo A."/>
            <person name="Mondo S."/>
            <person name="Pangilinan J."/>
            <person name="Riley R."/>
            <person name="LaButti K."/>
            <person name="Andreopoulos B."/>
            <person name="Lipzen A."/>
            <person name="Chen C."/>
            <person name="Yan M."/>
            <person name="Daum C."/>
            <person name="Ng V."/>
            <person name="Clum A."/>
            <person name="Steindorff A."/>
            <person name="Ohm R.A."/>
            <person name="Martin F."/>
            <person name="Silar P."/>
            <person name="Natvig D.O."/>
            <person name="Lalanne C."/>
            <person name="Gautier V."/>
            <person name="Ament-Velasquez S.L."/>
            <person name="Kruys A."/>
            <person name="Hutchinson M.I."/>
            <person name="Powell A.J."/>
            <person name="Barry K."/>
            <person name="Miller A.N."/>
            <person name="Grigoriev I.V."/>
            <person name="Debuchy R."/>
            <person name="Gladieux P."/>
            <person name="Hiltunen Thoren M."/>
            <person name="Johannesson H."/>
        </authorList>
    </citation>
    <scope>NUCLEOTIDE SEQUENCE</scope>
    <source>
        <strain evidence="2">CBS 990.96</strain>
    </source>
</reference>
<accession>A0AAN7BPG1</accession>
<dbReference type="PANTHER" id="PTHR24148">
    <property type="entry name" value="ANKYRIN REPEAT DOMAIN-CONTAINING PROTEIN 39 HOMOLOG-RELATED"/>
    <property type="match status" value="1"/>
</dbReference>
<sequence>MRERERQVELMTKVYSLAIRVFADLGEEADDSAQALALIDAAWKRHAKSRVQALERNLSYKDSRIYLGLELPYQDPSGPLQHFILPNWDSPAWLSITRLLSRPWFLRIWIIQEFVLAREVIFFIGEKALNWRALFAGFHVYEDGMPLKLATKTVASSCAAKAFCTIGTLRRIRELNRTPHGRRLLHSMGLPYFDRDGFLFRGPSLPHLEQMRFIEILNFFRDSRCSQKHDRYYALKGIASDVTGGEKELKPDYESPIETIILRLGKFLLSHVPTYRILRRLGLWQVQRTAVPSWAPDFARANNRADVTNDPWGGLGRWHRACGDVGGEFATTTFGERAHTIVDPIDKAPFQSPLKDSDLTDQWDSRNAYLGHIALSMRAMFTDAGDGLSSTLVYKPTGESLFDAECLTLTVGCDKKGANSRQTFLVGFHVDSWRAVAEQSSEGVYSRFRKRFGNMTTDEVYRDVIQFEWRVRDSIPLYRMQVSRTRRGYLVNIPSCILPGDQIWVMRGI</sequence>
<reference evidence="2" key="2">
    <citation type="submission" date="2023-05" db="EMBL/GenBank/DDBJ databases">
        <authorList>
            <consortium name="Lawrence Berkeley National Laboratory"/>
            <person name="Steindorff A."/>
            <person name="Hensen N."/>
            <person name="Bonometti L."/>
            <person name="Westerberg I."/>
            <person name="Brannstrom I.O."/>
            <person name="Guillou S."/>
            <person name="Cros-Aarteil S."/>
            <person name="Calhoun S."/>
            <person name="Haridas S."/>
            <person name="Kuo A."/>
            <person name="Mondo S."/>
            <person name="Pangilinan J."/>
            <person name="Riley R."/>
            <person name="Labutti K."/>
            <person name="Andreopoulos B."/>
            <person name="Lipzen A."/>
            <person name="Chen C."/>
            <person name="Yanf M."/>
            <person name="Daum C."/>
            <person name="Ng V."/>
            <person name="Clum A."/>
            <person name="Ohm R."/>
            <person name="Martin F."/>
            <person name="Silar P."/>
            <person name="Natvig D."/>
            <person name="Lalanne C."/>
            <person name="Gautier V."/>
            <person name="Ament-Velasquez S.L."/>
            <person name="Kruys A."/>
            <person name="Hutchinson M.I."/>
            <person name="Powell A.J."/>
            <person name="Barry K."/>
            <person name="Miller A.N."/>
            <person name="Grigoriev I.V."/>
            <person name="Debuchy R."/>
            <person name="Gladieux P."/>
            <person name="Thoren M.H."/>
            <person name="Johannesson H."/>
        </authorList>
    </citation>
    <scope>NUCLEOTIDE SEQUENCE</scope>
    <source>
        <strain evidence="2">CBS 990.96</strain>
    </source>
</reference>
<evidence type="ECO:0000259" key="1">
    <source>
        <dbReference type="Pfam" id="PF06985"/>
    </source>
</evidence>
<proteinExistence type="predicted"/>
<keyword evidence="3" id="KW-1185">Reference proteome</keyword>
<name>A0AAN7BPG1_9PEZI</name>
<gene>
    <name evidence="2" type="ORF">QBC38DRAFT_218359</name>
</gene>
<dbReference type="InterPro" id="IPR052895">
    <property type="entry name" value="HetReg/Transcr_Mod"/>
</dbReference>
<dbReference type="InterPro" id="IPR010730">
    <property type="entry name" value="HET"/>
</dbReference>
<evidence type="ECO:0000313" key="2">
    <source>
        <dbReference type="EMBL" id="KAK4226703.1"/>
    </source>
</evidence>